<protein>
    <submittedName>
        <fullName evidence="8">Manganese-binding lipoprotein MntA</fullName>
    </submittedName>
</protein>
<dbReference type="PRINTS" id="PR00690">
    <property type="entry name" value="ADHESNFAMILY"/>
</dbReference>
<dbReference type="InterPro" id="IPR006127">
    <property type="entry name" value="ZnuA-like"/>
</dbReference>
<gene>
    <name evidence="8" type="primary">mntA</name>
    <name evidence="8" type="ORF">THMIRHAT_01580</name>
</gene>
<evidence type="ECO:0000256" key="6">
    <source>
        <dbReference type="RuleBase" id="RU003512"/>
    </source>
</evidence>
<dbReference type="GO" id="GO:0030313">
    <property type="term" value="C:cell envelope"/>
    <property type="evidence" value="ECO:0007669"/>
    <property type="project" value="UniProtKB-SubCell"/>
</dbReference>
<feature type="signal peptide" evidence="7">
    <location>
        <begin position="1"/>
        <end position="23"/>
    </location>
</feature>
<keyword evidence="8" id="KW-0449">Lipoprotein</keyword>
<evidence type="ECO:0000256" key="1">
    <source>
        <dbReference type="ARBA" id="ARBA00004196"/>
    </source>
</evidence>
<comment type="similarity">
    <text evidence="2 6">Belongs to the bacterial solute-binding protein 9 family.</text>
</comment>
<evidence type="ECO:0000313" key="8">
    <source>
        <dbReference type="EMBL" id="BBP42412.1"/>
    </source>
</evidence>
<dbReference type="PRINTS" id="PR00691">
    <property type="entry name" value="ADHESINB"/>
</dbReference>
<accession>A0A6F8PJY5</accession>
<dbReference type="GO" id="GO:0007155">
    <property type="term" value="P:cell adhesion"/>
    <property type="evidence" value="ECO:0007669"/>
    <property type="project" value="InterPro"/>
</dbReference>
<keyword evidence="3 6" id="KW-0813">Transport</keyword>
<dbReference type="SUPFAM" id="SSF53807">
    <property type="entry name" value="Helical backbone' metal receptor"/>
    <property type="match status" value="1"/>
</dbReference>
<dbReference type="GO" id="GO:0046872">
    <property type="term" value="F:metal ion binding"/>
    <property type="evidence" value="ECO:0007669"/>
    <property type="project" value="UniProtKB-KW"/>
</dbReference>
<evidence type="ECO:0000313" key="9">
    <source>
        <dbReference type="Proteomes" id="UP000501466"/>
    </source>
</evidence>
<dbReference type="InterPro" id="IPR050492">
    <property type="entry name" value="Bact_metal-bind_prot9"/>
</dbReference>
<comment type="subcellular location">
    <subcellularLocation>
        <location evidence="1">Cell envelope</location>
    </subcellularLocation>
</comment>
<keyword evidence="5 7" id="KW-0732">Signal</keyword>
<proteinExistence type="inferred from homology"/>
<feature type="chain" id="PRO_5026094075" evidence="7">
    <location>
        <begin position="24"/>
        <end position="299"/>
    </location>
</feature>
<dbReference type="EMBL" id="AP021888">
    <property type="protein sequence ID" value="BBP42412.1"/>
    <property type="molecule type" value="Genomic_DNA"/>
</dbReference>
<dbReference type="Proteomes" id="UP000501466">
    <property type="component" value="Chromosome"/>
</dbReference>
<reference evidence="9" key="1">
    <citation type="submission" date="2019-11" db="EMBL/GenBank/DDBJ databases">
        <title>Isolation and characterization of two novel species in the genus Thiomicrorhabdus.</title>
        <authorList>
            <person name="Mochizuki J."/>
            <person name="Kojima H."/>
            <person name="Fukui M."/>
        </authorList>
    </citation>
    <scope>NUCLEOTIDE SEQUENCE [LARGE SCALE GENOMIC DNA]</scope>
    <source>
        <strain evidence="9">AkT22</strain>
    </source>
</reference>
<dbReference type="RefSeq" id="WP_173289814.1">
    <property type="nucleotide sequence ID" value="NZ_AP021888.1"/>
</dbReference>
<dbReference type="PANTHER" id="PTHR42953:SF1">
    <property type="entry name" value="METAL-BINDING PROTEIN HI_0362-RELATED"/>
    <property type="match status" value="1"/>
</dbReference>
<dbReference type="AlphaFoldDB" id="A0A6F8PJY5"/>
<dbReference type="InterPro" id="IPR006129">
    <property type="entry name" value="AdhesinB"/>
</dbReference>
<sequence>MRFKKLLMVGLFCLGLFSLPAQAQPLKVLVTTGMIADLVENIGGSAVEVTALMGSGVDPHLYKATQGDVRRLLQADVIFFNGLHLEGKMQDMFDKLQRKQPVFAVSANIPENRLRHFGATAHDPHIWFDVSLWLMAGETVLQKLSAQDPAHQADYQANAQAYFAKLKALDTWVRAQILQIPAQQRVLITAHDAFGYFGDAYGMEVRGLQGISTATEFGLRDIKILKDVIAERKIKAVFVESSVPKKFIESLVAGVQESGHQLVIGGQLYSDAMGLTGTPEGTYIGMVTANVNTIVSALK</sequence>
<dbReference type="PANTHER" id="PTHR42953">
    <property type="entry name" value="HIGH-AFFINITY ZINC UPTAKE SYSTEM PROTEIN ZNUA-RELATED"/>
    <property type="match status" value="1"/>
</dbReference>
<evidence type="ECO:0000256" key="3">
    <source>
        <dbReference type="ARBA" id="ARBA00022448"/>
    </source>
</evidence>
<dbReference type="Pfam" id="PF01297">
    <property type="entry name" value="ZnuA"/>
    <property type="match status" value="1"/>
</dbReference>
<dbReference type="InterPro" id="IPR006128">
    <property type="entry name" value="Lipoprotein_PsaA-like"/>
</dbReference>
<evidence type="ECO:0000256" key="4">
    <source>
        <dbReference type="ARBA" id="ARBA00022723"/>
    </source>
</evidence>
<dbReference type="GO" id="GO:0030001">
    <property type="term" value="P:metal ion transport"/>
    <property type="evidence" value="ECO:0007669"/>
    <property type="project" value="InterPro"/>
</dbReference>
<keyword evidence="9" id="KW-1185">Reference proteome</keyword>
<keyword evidence="4" id="KW-0479">Metal-binding</keyword>
<evidence type="ECO:0000256" key="7">
    <source>
        <dbReference type="SAM" id="SignalP"/>
    </source>
</evidence>
<organism evidence="8 9">
    <name type="scientific">Thiosulfativibrio zosterae</name>
    <dbReference type="NCBI Taxonomy" id="2675053"/>
    <lineage>
        <taxon>Bacteria</taxon>
        <taxon>Pseudomonadati</taxon>
        <taxon>Pseudomonadota</taxon>
        <taxon>Gammaproteobacteria</taxon>
        <taxon>Thiotrichales</taxon>
        <taxon>Piscirickettsiaceae</taxon>
        <taxon>Thiosulfativibrio</taxon>
    </lineage>
</organism>
<evidence type="ECO:0000256" key="2">
    <source>
        <dbReference type="ARBA" id="ARBA00011028"/>
    </source>
</evidence>
<dbReference type="Gene3D" id="3.40.50.1980">
    <property type="entry name" value="Nitrogenase molybdenum iron protein domain"/>
    <property type="match status" value="2"/>
</dbReference>
<name>A0A6F8PJY5_9GAMM</name>
<evidence type="ECO:0000256" key="5">
    <source>
        <dbReference type="ARBA" id="ARBA00022729"/>
    </source>
</evidence>
<dbReference type="KEGG" id="tzo:THMIRHAT_01580"/>